<reference evidence="1 2" key="1">
    <citation type="submission" date="2018-06" db="EMBL/GenBank/DDBJ databases">
        <title>Genomic Encyclopedia of Archaeal and Bacterial Type Strains, Phase II (KMG-II): from individual species to whole genera.</title>
        <authorList>
            <person name="Goeker M."/>
        </authorList>
    </citation>
    <scope>NUCLEOTIDE SEQUENCE [LARGE SCALE GENOMIC DNA]</scope>
    <source>
        <strain evidence="1 2">DSM 22011</strain>
    </source>
</reference>
<organism evidence="1 2">
    <name type="scientific">Salipiger aestuarii</name>
    <dbReference type="NCBI Taxonomy" id="568098"/>
    <lineage>
        <taxon>Bacteria</taxon>
        <taxon>Pseudomonadati</taxon>
        <taxon>Pseudomonadota</taxon>
        <taxon>Alphaproteobacteria</taxon>
        <taxon>Rhodobacterales</taxon>
        <taxon>Roseobacteraceae</taxon>
        <taxon>Salipiger</taxon>
    </lineage>
</organism>
<dbReference type="AlphaFoldDB" id="A0A327XQY4"/>
<name>A0A327XQY4_9RHOB</name>
<dbReference type="EMBL" id="QLMG01000056">
    <property type="protein sequence ID" value="RAK10457.1"/>
    <property type="molecule type" value="Genomic_DNA"/>
</dbReference>
<gene>
    <name evidence="1" type="ORF">ATI53_105621</name>
</gene>
<evidence type="ECO:0000313" key="1">
    <source>
        <dbReference type="EMBL" id="RAK10457.1"/>
    </source>
</evidence>
<comment type="caution">
    <text evidence="1">The sequence shown here is derived from an EMBL/GenBank/DDBJ whole genome shotgun (WGS) entry which is preliminary data.</text>
</comment>
<protein>
    <recommendedName>
        <fullName evidence="3">Roadblock/LAMTOR2 domain-containing protein</fullName>
    </recommendedName>
</protein>
<evidence type="ECO:0000313" key="2">
    <source>
        <dbReference type="Proteomes" id="UP000249165"/>
    </source>
</evidence>
<proteinExistence type="predicted"/>
<keyword evidence="2" id="KW-1185">Reference proteome</keyword>
<sequence length="112" mass="11239">MTRTTLADVRAAVPGCELAALFDLGARTVLLSDSAVRLGQEHLDVLEAEARRIFDAGAVAPVMVAGPRGLRVFLLAPGPSPEALCCLLAPGADASGVADAARAVFAAAGAGE</sequence>
<accession>A0A327XQY4</accession>
<dbReference type="RefSeq" id="WP_111551184.1">
    <property type="nucleotide sequence ID" value="NZ_LIQE01000058.1"/>
</dbReference>
<dbReference type="Proteomes" id="UP000249165">
    <property type="component" value="Unassembled WGS sequence"/>
</dbReference>
<dbReference type="OrthoDB" id="7857877at2"/>
<evidence type="ECO:0008006" key="3">
    <source>
        <dbReference type="Google" id="ProtNLM"/>
    </source>
</evidence>